<feature type="transmembrane region" description="Helical" evidence="8">
    <location>
        <begin position="38"/>
        <end position="59"/>
    </location>
</feature>
<evidence type="ECO:0000256" key="8">
    <source>
        <dbReference type="SAM" id="Phobius"/>
    </source>
</evidence>
<dbReference type="InterPro" id="IPR004761">
    <property type="entry name" value="Spore_GerAB"/>
</dbReference>
<dbReference type="AlphaFoldDB" id="A0A9X7VX41"/>
<evidence type="ECO:0000256" key="1">
    <source>
        <dbReference type="ARBA" id="ARBA00004141"/>
    </source>
</evidence>
<dbReference type="GO" id="GO:0009847">
    <property type="term" value="P:spore germination"/>
    <property type="evidence" value="ECO:0007669"/>
    <property type="project" value="InterPro"/>
</dbReference>
<dbReference type="PANTHER" id="PTHR34975:SF2">
    <property type="entry name" value="SPORE GERMINATION PROTEIN A2"/>
    <property type="match status" value="1"/>
</dbReference>
<proteinExistence type="inferred from homology"/>
<dbReference type="Proteomes" id="UP000663505">
    <property type="component" value="Chromosome"/>
</dbReference>
<feature type="transmembrane region" description="Helical" evidence="8">
    <location>
        <begin position="12"/>
        <end position="32"/>
    </location>
</feature>
<organism evidence="9 10">
    <name type="scientific">Alicyclobacillus mengziensis</name>
    <dbReference type="NCBI Taxonomy" id="2931921"/>
    <lineage>
        <taxon>Bacteria</taxon>
        <taxon>Bacillati</taxon>
        <taxon>Bacillota</taxon>
        <taxon>Bacilli</taxon>
        <taxon>Bacillales</taxon>
        <taxon>Alicyclobacillaceae</taxon>
        <taxon>Alicyclobacillus</taxon>
    </lineage>
</organism>
<protein>
    <submittedName>
        <fullName evidence="9">Endospore germination permease</fullName>
    </submittedName>
</protein>
<sequence length="360" mass="39701">MTQISRLQFRYLLVWIILGTGIVALPFSIAQFTVRDGWLVPLFFFLGIAFVTAVGVLFIRTFPNQSLMNGLETAFGPWIGRAAEIWMLILFLILAGTLLRELSVFVETTSLPRTPLYLISAVITVPIAFAAFQGLEVIGRLTEFLTPVALLIAVVLSVLSFQNVDFSQLRPILANGWTPVLRASLLPATTFPFEYILTLQFAKSLSDVRAFGKDMFLVGAFLSITGIGIEIIVICTLGSSVAYLNLPIVEVIRGIRIGDFVQRLDTIYIMGVMATMVIKISTNLYVMSSGVQDVFRLPSTKHIAWPAGAAVWSANIVLFPNSSALQEFIVFISPAYFGFSLVMVPLLAVLIHRVRILKNS</sequence>
<evidence type="ECO:0000256" key="6">
    <source>
        <dbReference type="ARBA" id="ARBA00022989"/>
    </source>
</evidence>
<comment type="subcellular location">
    <subcellularLocation>
        <location evidence="1">Membrane</location>
        <topology evidence="1">Multi-pass membrane protein</topology>
    </subcellularLocation>
</comment>
<evidence type="ECO:0000256" key="4">
    <source>
        <dbReference type="ARBA" id="ARBA00022544"/>
    </source>
</evidence>
<evidence type="ECO:0000256" key="2">
    <source>
        <dbReference type="ARBA" id="ARBA00007998"/>
    </source>
</evidence>
<evidence type="ECO:0000256" key="3">
    <source>
        <dbReference type="ARBA" id="ARBA00022448"/>
    </source>
</evidence>
<keyword evidence="3" id="KW-0813">Transport</keyword>
<dbReference type="EMBL" id="CP071182">
    <property type="protein sequence ID" value="QSO46629.1"/>
    <property type="molecule type" value="Genomic_DNA"/>
</dbReference>
<feature type="transmembrane region" description="Helical" evidence="8">
    <location>
        <begin position="144"/>
        <end position="161"/>
    </location>
</feature>
<dbReference type="GO" id="GO:0016020">
    <property type="term" value="C:membrane"/>
    <property type="evidence" value="ECO:0007669"/>
    <property type="project" value="UniProtKB-SubCell"/>
</dbReference>
<evidence type="ECO:0000256" key="5">
    <source>
        <dbReference type="ARBA" id="ARBA00022692"/>
    </source>
</evidence>
<keyword evidence="6 8" id="KW-1133">Transmembrane helix</keyword>
<gene>
    <name evidence="9" type="ORF">JZ786_19575</name>
</gene>
<name>A0A9X7VX41_9BACL</name>
<dbReference type="NCBIfam" id="TIGR00912">
    <property type="entry name" value="2A0309"/>
    <property type="match status" value="1"/>
</dbReference>
<keyword evidence="5 8" id="KW-0812">Transmembrane</keyword>
<reference evidence="9 10" key="1">
    <citation type="submission" date="2021-02" db="EMBL/GenBank/DDBJ databases">
        <title>Alicyclobacillus curvatus sp. nov. and Alicyclobacillus mengziensis sp. nov., two acidophilic bacteria isolated from acid mine drainage.</title>
        <authorList>
            <person name="Huang Y."/>
        </authorList>
    </citation>
    <scope>NUCLEOTIDE SEQUENCE [LARGE SCALE GENOMIC DNA]</scope>
    <source>
        <strain evidence="9 10">S30H14</strain>
    </source>
</reference>
<comment type="similarity">
    <text evidence="2">Belongs to the amino acid-polyamine-organocation (APC) superfamily. Spore germination protein (SGP) (TC 2.A.3.9) family.</text>
</comment>
<feature type="transmembrane region" description="Helical" evidence="8">
    <location>
        <begin position="114"/>
        <end position="132"/>
    </location>
</feature>
<evidence type="ECO:0000313" key="9">
    <source>
        <dbReference type="EMBL" id="QSO46629.1"/>
    </source>
</evidence>
<dbReference type="PANTHER" id="PTHR34975">
    <property type="entry name" value="SPORE GERMINATION PROTEIN A2"/>
    <property type="match status" value="1"/>
</dbReference>
<evidence type="ECO:0000256" key="7">
    <source>
        <dbReference type="ARBA" id="ARBA00023136"/>
    </source>
</evidence>
<keyword evidence="10" id="KW-1185">Reference proteome</keyword>
<dbReference type="Pfam" id="PF03845">
    <property type="entry name" value="Spore_permease"/>
    <property type="match status" value="1"/>
</dbReference>
<dbReference type="KEGG" id="afx:JZ786_19575"/>
<feature type="transmembrane region" description="Helical" evidence="8">
    <location>
        <begin position="267"/>
        <end position="287"/>
    </location>
</feature>
<feature type="transmembrane region" description="Helical" evidence="8">
    <location>
        <begin position="215"/>
        <end position="246"/>
    </location>
</feature>
<dbReference type="RefSeq" id="WP_206655995.1">
    <property type="nucleotide sequence ID" value="NZ_CP071182.1"/>
</dbReference>
<feature type="transmembrane region" description="Helical" evidence="8">
    <location>
        <begin position="328"/>
        <end position="351"/>
    </location>
</feature>
<keyword evidence="4" id="KW-0309">Germination</keyword>
<accession>A0A9X7VX41</accession>
<feature type="transmembrane region" description="Helical" evidence="8">
    <location>
        <begin position="79"/>
        <end position="99"/>
    </location>
</feature>
<keyword evidence="7 8" id="KW-0472">Membrane</keyword>
<evidence type="ECO:0000313" key="10">
    <source>
        <dbReference type="Proteomes" id="UP000663505"/>
    </source>
</evidence>